<evidence type="ECO:0000313" key="1">
    <source>
        <dbReference type="EMBL" id="MDD9207692.1"/>
    </source>
</evidence>
<gene>
    <name evidence="1" type="ORF">PU560_14635</name>
</gene>
<dbReference type="PANTHER" id="PTHR42830">
    <property type="entry name" value="OSMOTICALLY INDUCIBLE FAMILY PROTEIN"/>
    <property type="match status" value="1"/>
</dbReference>
<protein>
    <submittedName>
        <fullName evidence="1">OsmC family peroxiredoxin</fullName>
    </submittedName>
</protein>
<dbReference type="EMBL" id="JARACI010001142">
    <property type="protein sequence ID" value="MDD9207692.1"/>
    <property type="molecule type" value="Genomic_DNA"/>
</dbReference>
<name>A0ABT5U055_9MICO</name>
<dbReference type="InterPro" id="IPR015946">
    <property type="entry name" value="KH_dom-like_a/b"/>
</dbReference>
<dbReference type="Pfam" id="PF02566">
    <property type="entry name" value="OsmC"/>
    <property type="match status" value="1"/>
</dbReference>
<dbReference type="InterPro" id="IPR003718">
    <property type="entry name" value="OsmC/Ohr_fam"/>
</dbReference>
<evidence type="ECO:0000313" key="2">
    <source>
        <dbReference type="Proteomes" id="UP001165561"/>
    </source>
</evidence>
<accession>A0ABT5U055</accession>
<dbReference type="InterPro" id="IPR052707">
    <property type="entry name" value="OsmC_Ohr_Peroxiredoxin"/>
</dbReference>
<dbReference type="SUPFAM" id="SSF82784">
    <property type="entry name" value="OsmC-like"/>
    <property type="match status" value="1"/>
</dbReference>
<dbReference type="InterPro" id="IPR036102">
    <property type="entry name" value="OsmC/Ohrsf"/>
</dbReference>
<reference evidence="1" key="1">
    <citation type="submission" date="2023-02" db="EMBL/GenBank/DDBJ databases">
        <title>Georgenia sp.10Sc9-8, isolated from a soil sample collected from the Taklamakan desert.</title>
        <authorList>
            <person name="Liu S."/>
        </authorList>
    </citation>
    <scope>NUCLEOTIDE SEQUENCE</scope>
    <source>
        <strain evidence="1">10Sc9-8</strain>
    </source>
</reference>
<dbReference type="InterPro" id="IPR019904">
    <property type="entry name" value="Peroxiredoxin_OsmC"/>
</dbReference>
<dbReference type="NCBIfam" id="TIGR03562">
    <property type="entry name" value="osmo_induc_OsmC"/>
    <property type="match status" value="1"/>
</dbReference>
<comment type="caution">
    <text evidence="1">The sequence shown here is derived from an EMBL/GenBank/DDBJ whole genome shotgun (WGS) entry which is preliminary data.</text>
</comment>
<dbReference type="Proteomes" id="UP001165561">
    <property type="component" value="Unassembled WGS sequence"/>
</dbReference>
<dbReference type="Gene3D" id="3.30.300.20">
    <property type="match status" value="1"/>
</dbReference>
<organism evidence="1 2">
    <name type="scientific">Georgenia halotolerans</name>
    <dbReference type="NCBI Taxonomy" id="3028317"/>
    <lineage>
        <taxon>Bacteria</taxon>
        <taxon>Bacillati</taxon>
        <taxon>Actinomycetota</taxon>
        <taxon>Actinomycetes</taxon>
        <taxon>Micrococcales</taxon>
        <taxon>Bogoriellaceae</taxon>
        <taxon>Georgenia</taxon>
    </lineage>
</organism>
<dbReference type="PANTHER" id="PTHR42830:SF1">
    <property type="entry name" value="OSMOTICALLY INDUCIBLE FAMILY PROTEIN"/>
    <property type="match status" value="1"/>
</dbReference>
<sequence>MPSTIVSKGSTTWNGDLFNGSGTTRLDSSGTGSFDVTWQARAEEHGSTTSPEELIASAHATCFSMALSKELADNDTPPTTVQTSAEVSFVAGTGITGIHLTTTVEAPGIAEDDFQRIAEAAKSGCPVSQALAGTEITLTASLA</sequence>
<keyword evidence="2" id="KW-1185">Reference proteome</keyword>
<proteinExistence type="predicted"/>